<protein>
    <submittedName>
        <fullName evidence="1">Uncharacterized protein</fullName>
    </submittedName>
</protein>
<accession>A0A6C0F1A4</accession>
<sequence>MPSAAPVSVSSHAASVENILMTRMENVNPAPTTFTESRDLGEFLDFAQQYISIVEPSDMFARRIVAFLETIQRARVQQQEQPRPRVQVTRVGARRVFADITHEVMQEENIAANFRHT</sequence>
<name>A0A6C0F1A4_9ZZZZ</name>
<organism evidence="1">
    <name type="scientific">viral metagenome</name>
    <dbReference type="NCBI Taxonomy" id="1070528"/>
    <lineage>
        <taxon>unclassified sequences</taxon>
        <taxon>metagenomes</taxon>
        <taxon>organismal metagenomes</taxon>
    </lineage>
</organism>
<reference evidence="1" key="1">
    <citation type="journal article" date="2020" name="Nature">
        <title>Giant virus diversity and host interactions through global metagenomics.</title>
        <authorList>
            <person name="Schulz F."/>
            <person name="Roux S."/>
            <person name="Paez-Espino D."/>
            <person name="Jungbluth S."/>
            <person name="Walsh D.A."/>
            <person name="Denef V.J."/>
            <person name="McMahon K.D."/>
            <person name="Konstantinidis K.T."/>
            <person name="Eloe-Fadrosh E.A."/>
            <person name="Kyrpides N.C."/>
            <person name="Woyke T."/>
        </authorList>
    </citation>
    <scope>NUCLEOTIDE SEQUENCE</scope>
    <source>
        <strain evidence="1">GVMAG-M-3300009163-63</strain>
    </source>
</reference>
<dbReference type="EMBL" id="MN739006">
    <property type="protein sequence ID" value="QHT34721.1"/>
    <property type="molecule type" value="Genomic_DNA"/>
</dbReference>
<dbReference type="AlphaFoldDB" id="A0A6C0F1A4"/>
<evidence type="ECO:0000313" key="1">
    <source>
        <dbReference type="EMBL" id="QHT34721.1"/>
    </source>
</evidence>
<proteinExistence type="predicted"/>